<dbReference type="InterPro" id="IPR045237">
    <property type="entry name" value="COPS7/eIF3m"/>
</dbReference>
<dbReference type="SUPFAM" id="SSF46785">
    <property type="entry name" value="Winged helix' DNA-binding domain"/>
    <property type="match status" value="1"/>
</dbReference>
<protein>
    <recommendedName>
        <fullName evidence="2">PCI domain-containing protein</fullName>
    </recommendedName>
</protein>
<accession>A0AAW1RLI1</accession>
<dbReference type="PANTHER" id="PTHR15350:SF2">
    <property type="entry name" value="EUKARYOTIC TRANSLATION INITIATION FACTOR 3 SUBUNIT M"/>
    <property type="match status" value="1"/>
</dbReference>
<dbReference type="InterPro" id="IPR036390">
    <property type="entry name" value="WH_DNA-bd_sf"/>
</dbReference>
<sequence length="409" mass="45490">MPAHLVETSEEDSFQAVANFIADLLDEGQGRTALAETSGSKFTEAAKEHLQQAELDKLVSLYVSQLDTLFDKAPERDLESCINIICHLLPRLSESQEASASEEVCKSLTSQDQHAEQRLHGLIQVLSTCQNPTTQFSLLLQALRYAKQVRLVGLLVPAIKSKSDEWVKELKLNRSQSRQLFHTCADTLRASKNKTVANRDALKLMSKCLALYEDADAEQLGEVRSVAADAVAAFIRNMDTFQFDLLENPAVQQLKGDSQYGSLFSLLELMLEGNMKGFQALSDGDEVFQQAGISHGDALQKMRILALLQLAARQRDLDFHIIQGHLSLEEDEVEMWVIQAIGKKLIDAQIDQLNERVTVLKCARTTFGNSQWVELQQQLNAWKASVADVREMVTSQRHTNGHLAAVSAA</sequence>
<reference evidence="3 4" key="1">
    <citation type="journal article" date="2024" name="Nat. Commun.">
        <title>Phylogenomics reveals the evolutionary origins of lichenization in chlorophyte algae.</title>
        <authorList>
            <person name="Puginier C."/>
            <person name="Libourel C."/>
            <person name="Otte J."/>
            <person name="Skaloud P."/>
            <person name="Haon M."/>
            <person name="Grisel S."/>
            <person name="Petersen M."/>
            <person name="Berrin J.G."/>
            <person name="Delaux P.M."/>
            <person name="Dal Grande F."/>
            <person name="Keller J."/>
        </authorList>
    </citation>
    <scope>NUCLEOTIDE SEQUENCE [LARGE SCALE GENOMIC DNA]</scope>
    <source>
        <strain evidence="3 4">SAG 2145</strain>
    </source>
</reference>
<dbReference type="Pfam" id="PF01399">
    <property type="entry name" value="PCI"/>
    <property type="match status" value="1"/>
</dbReference>
<evidence type="ECO:0000313" key="4">
    <source>
        <dbReference type="Proteomes" id="UP001438707"/>
    </source>
</evidence>
<dbReference type="InterPro" id="IPR000717">
    <property type="entry name" value="PCI_dom"/>
</dbReference>
<gene>
    <name evidence="3" type="ORF">WJX74_009855</name>
</gene>
<dbReference type="Pfam" id="PF18005">
    <property type="entry name" value="eIF3m_C_helix"/>
    <property type="match status" value="1"/>
</dbReference>
<comment type="caution">
    <text evidence="3">The sequence shown here is derived from an EMBL/GenBank/DDBJ whole genome shotgun (WGS) entry which is preliminary data.</text>
</comment>
<keyword evidence="4" id="KW-1185">Reference proteome</keyword>
<dbReference type="GO" id="GO:0005852">
    <property type="term" value="C:eukaryotic translation initiation factor 3 complex"/>
    <property type="evidence" value="ECO:0007669"/>
    <property type="project" value="TreeGrafter"/>
</dbReference>
<name>A0AAW1RLI1_9CHLO</name>
<dbReference type="SMART" id="SM00088">
    <property type="entry name" value="PINT"/>
    <property type="match status" value="1"/>
</dbReference>
<dbReference type="AlphaFoldDB" id="A0AAW1RLI1"/>
<evidence type="ECO:0000313" key="3">
    <source>
        <dbReference type="EMBL" id="KAK9834766.1"/>
    </source>
</evidence>
<feature type="domain" description="PCI" evidence="2">
    <location>
        <begin position="200"/>
        <end position="364"/>
    </location>
</feature>
<evidence type="ECO:0000259" key="2">
    <source>
        <dbReference type="PROSITE" id="PS50250"/>
    </source>
</evidence>
<organism evidence="3 4">
    <name type="scientific">Apatococcus lobatus</name>
    <dbReference type="NCBI Taxonomy" id="904363"/>
    <lineage>
        <taxon>Eukaryota</taxon>
        <taxon>Viridiplantae</taxon>
        <taxon>Chlorophyta</taxon>
        <taxon>core chlorophytes</taxon>
        <taxon>Trebouxiophyceae</taxon>
        <taxon>Chlorellales</taxon>
        <taxon>Chlorellaceae</taxon>
        <taxon>Apatococcus</taxon>
    </lineage>
</organism>
<proteinExistence type="inferred from homology"/>
<comment type="similarity">
    <text evidence="1">Belongs to the CSN7/EIF3M family. CSN7 subfamily.</text>
</comment>
<dbReference type="PROSITE" id="PS50250">
    <property type="entry name" value="PCI"/>
    <property type="match status" value="1"/>
</dbReference>
<dbReference type="EMBL" id="JALJOS010000009">
    <property type="protein sequence ID" value="KAK9834766.1"/>
    <property type="molecule type" value="Genomic_DNA"/>
</dbReference>
<evidence type="ECO:0000256" key="1">
    <source>
        <dbReference type="ARBA" id="ARBA00008482"/>
    </source>
</evidence>
<dbReference type="PANTHER" id="PTHR15350">
    <property type="entry name" value="COP9 SIGNALOSOME COMPLEX SUBUNIT 7/DENDRITIC CELL PROTEIN GA17"/>
    <property type="match status" value="1"/>
</dbReference>
<dbReference type="GO" id="GO:0002183">
    <property type="term" value="P:cytoplasmic translational initiation"/>
    <property type="evidence" value="ECO:0007669"/>
    <property type="project" value="TreeGrafter"/>
</dbReference>
<dbReference type="InterPro" id="IPR040750">
    <property type="entry name" value="eIF3m_C_helix"/>
</dbReference>
<dbReference type="Proteomes" id="UP001438707">
    <property type="component" value="Unassembled WGS sequence"/>
</dbReference>